<protein>
    <submittedName>
        <fullName evidence="1">Uncharacterized protein</fullName>
    </submittedName>
</protein>
<dbReference type="Proteomes" id="UP000308267">
    <property type="component" value="Unassembled WGS sequence"/>
</dbReference>
<dbReference type="EMBL" id="SJOL01006699">
    <property type="protein sequence ID" value="TGZ64532.1"/>
    <property type="molecule type" value="Genomic_DNA"/>
</dbReference>
<dbReference type="OrthoDB" id="6274292at2759"/>
<keyword evidence="2" id="KW-1185">Reference proteome</keyword>
<gene>
    <name evidence="1" type="ORF">CRM22_006327</name>
</gene>
<evidence type="ECO:0000313" key="2">
    <source>
        <dbReference type="Proteomes" id="UP000308267"/>
    </source>
</evidence>
<comment type="caution">
    <text evidence="1">The sequence shown here is derived from an EMBL/GenBank/DDBJ whole genome shotgun (WGS) entry which is preliminary data.</text>
</comment>
<dbReference type="AlphaFoldDB" id="A0A4S2LLJ4"/>
<sequence length="147" mass="16966">MNSVVGQMTVIATALFRMEEYKGPQTFNHFIKERPVTTNQTYGFFYKEGNKELRESCKRSREMCEKADHLEKIKIKSSACSRTVSRCEPVISKKVNYHIAPEIRNYRHECDITNGTSTFPDNRLTKVKGLQLWHTYTGALSNLKPVS</sequence>
<reference evidence="1 2" key="1">
    <citation type="journal article" date="2019" name="BMC Genomics">
        <title>New insights from Opisthorchis felineus genome: update on genomics of the epidemiologically important liver flukes.</title>
        <authorList>
            <person name="Ershov N.I."/>
            <person name="Mordvinov V.A."/>
            <person name="Prokhortchouk E.B."/>
            <person name="Pakharukova M.Y."/>
            <person name="Gunbin K.V."/>
            <person name="Ustyantsev K."/>
            <person name="Genaev M.A."/>
            <person name="Blinov A.G."/>
            <person name="Mazur A."/>
            <person name="Boulygina E."/>
            <person name="Tsygankova S."/>
            <person name="Khrameeva E."/>
            <person name="Chekanov N."/>
            <person name="Fan G."/>
            <person name="Xiao A."/>
            <person name="Zhang H."/>
            <person name="Xu X."/>
            <person name="Yang H."/>
            <person name="Solovyev V."/>
            <person name="Lee S.M."/>
            <person name="Liu X."/>
            <person name="Afonnikov D.A."/>
            <person name="Skryabin K.G."/>
        </authorList>
    </citation>
    <scope>NUCLEOTIDE SEQUENCE [LARGE SCALE GENOMIC DNA]</scope>
    <source>
        <strain evidence="1">AK-0245</strain>
        <tissue evidence="1">Whole organism</tissue>
    </source>
</reference>
<proteinExistence type="predicted"/>
<evidence type="ECO:0000313" key="1">
    <source>
        <dbReference type="EMBL" id="TGZ64532.1"/>
    </source>
</evidence>
<name>A0A4S2LLJ4_OPIFE</name>
<accession>A0A4S2LLJ4</accession>
<organism evidence="1 2">
    <name type="scientific">Opisthorchis felineus</name>
    <dbReference type="NCBI Taxonomy" id="147828"/>
    <lineage>
        <taxon>Eukaryota</taxon>
        <taxon>Metazoa</taxon>
        <taxon>Spiralia</taxon>
        <taxon>Lophotrochozoa</taxon>
        <taxon>Platyhelminthes</taxon>
        <taxon>Trematoda</taxon>
        <taxon>Digenea</taxon>
        <taxon>Opisthorchiida</taxon>
        <taxon>Opisthorchiata</taxon>
        <taxon>Opisthorchiidae</taxon>
        <taxon>Opisthorchis</taxon>
    </lineage>
</organism>